<reference evidence="3" key="1">
    <citation type="submission" date="2022-08" db="EMBL/GenBank/DDBJ databases">
        <title>Novel sulphate-reducing endosymbionts in the free-living metamonad Anaeramoeba.</title>
        <authorList>
            <person name="Jerlstrom-Hultqvist J."/>
            <person name="Cepicka I."/>
            <person name="Gallot-Lavallee L."/>
            <person name="Salas-Leiva D."/>
            <person name="Curtis B.A."/>
            <person name="Zahonova K."/>
            <person name="Pipaliya S."/>
            <person name="Dacks J."/>
            <person name="Roger A.J."/>
        </authorList>
    </citation>
    <scope>NUCLEOTIDE SEQUENCE</scope>
    <source>
        <strain evidence="3">Busselton2</strain>
    </source>
</reference>
<feature type="compositionally biased region" description="Basic and acidic residues" evidence="1">
    <location>
        <begin position="171"/>
        <end position="185"/>
    </location>
</feature>
<feature type="transmembrane region" description="Helical" evidence="2">
    <location>
        <begin position="110"/>
        <end position="134"/>
    </location>
</feature>
<keyword evidence="2" id="KW-0472">Membrane</keyword>
<gene>
    <name evidence="3" type="ORF">M0812_12631</name>
</gene>
<feature type="transmembrane region" description="Helical" evidence="2">
    <location>
        <begin position="76"/>
        <end position="95"/>
    </location>
</feature>
<feature type="transmembrane region" description="Helical" evidence="2">
    <location>
        <begin position="43"/>
        <end position="64"/>
    </location>
</feature>
<proteinExistence type="predicted"/>
<evidence type="ECO:0000256" key="2">
    <source>
        <dbReference type="SAM" id="Phobius"/>
    </source>
</evidence>
<evidence type="ECO:0000313" key="4">
    <source>
        <dbReference type="Proteomes" id="UP001146793"/>
    </source>
</evidence>
<sequence>MSYLIQNLKKHKFEVGLHFLNLFGWLFSIAAIGSFDYDIEKYWSLYTFTVVVTVFVSIGCLVLIGKDIYREKTRSILNHALVIILAFSLLGAQAINDEQCLLPEKCLKKSVVAVFGISVQFIALSGILICNIVIYDKTIEYQNNDVEQRNDMDQKQEPSDEISSEQDDSEKENIKKSDSSEKSDQQDQSNNTETSQNSENI</sequence>
<evidence type="ECO:0000256" key="1">
    <source>
        <dbReference type="SAM" id="MobiDB-lite"/>
    </source>
</evidence>
<evidence type="ECO:0000313" key="3">
    <source>
        <dbReference type="EMBL" id="KAJ3442879.1"/>
    </source>
</evidence>
<accession>A0AAV7ZP21</accession>
<organism evidence="3 4">
    <name type="scientific">Anaeramoeba flamelloides</name>
    <dbReference type="NCBI Taxonomy" id="1746091"/>
    <lineage>
        <taxon>Eukaryota</taxon>
        <taxon>Metamonada</taxon>
        <taxon>Anaeramoebidae</taxon>
        <taxon>Anaeramoeba</taxon>
    </lineage>
</organism>
<keyword evidence="2" id="KW-1133">Transmembrane helix</keyword>
<comment type="caution">
    <text evidence="3">The sequence shown here is derived from an EMBL/GenBank/DDBJ whole genome shotgun (WGS) entry which is preliminary data.</text>
</comment>
<feature type="compositionally biased region" description="Low complexity" evidence="1">
    <location>
        <begin position="186"/>
        <end position="201"/>
    </location>
</feature>
<protein>
    <submittedName>
        <fullName evidence="3">Opsin rh1-related</fullName>
    </submittedName>
</protein>
<dbReference type="Proteomes" id="UP001146793">
    <property type="component" value="Unassembled WGS sequence"/>
</dbReference>
<keyword evidence="2" id="KW-0812">Transmembrane</keyword>
<feature type="compositionally biased region" description="Basic and acidic residues" evidence="1">
    <location>
        <begin position="148"/>
        <end position="158"/>
    </location>
</feature>
<name>A0AAV7ZP21_9EUKA</name>
<feature type="region of interest" description="Disordered" evidence="1">
    <location>
        <begin position="148"/>
        <end position="201"/>
    </location>
</feature>
<dbReference type="EMBL" id="JANTQA010000026">
    <property type="protein sequence ID" value="KAJ3442879.1"/>
    <property type="molecule type" value="Genomic_DNA"/>
</dbReference>
<feature type="transmembrane region" description="Helical" evidence="2">
    <location>
        <begin position="15"/>
        <end position="37"/>
    </location>
</feature>
<dbReference type="AlphaFoldDB" id="A0AAV7ZP21"/>
<feature type="compositionally biased region" description="Acidic residues" evidence="1">
    <location>
        <begin position="159"/>
        <end position="170"/>
    </location>
</feature>